<dbReference type="RefSeq" id="WP_101174044.1">
    <property type="nucleotide sequence ID" value="NZ_JAKRKB010000005.1"/>
</dbReference>
<dbReference type="SUPFAM" id="SSF51905">
    <property type="entry name" value="FAD/NAD(P)-binding domain"/>
    <property type="match status" value="1"/>
</dbReference>
<reference evidence="2 3" key="1">
    <citation type="submission" date="2017-12" db="EMBL/GenBank/DDBJ databases">
        <title>Corynebacterium mastitidis 16-1433 Genome.</title>
        <authorList>
            <person name="Gulvik C.A."/>
        </authorList>
    </citation>
    <scope>NUCLEOTIDE SEQUENCE [LARGE SCALE GENOMIC DNA]</scope>
    <source>
        <strain evidence="2 3">16-1433</strain>
    </source>
</reference>
<dbReference type="InterPro" id="IPR036188">
    <property type="entry name" value="FAD/NAD-bd_sf"/>
</dbReference>
<dbReference type="AlphaFoldDB" id="A0A2N0X639"/>
<dbReference type="EMBL" id="PJAF01000025">
    <property type="protein sequence ID" value="PKF68173.1"/>
    <property type="molecule type" value="Genomic_DNA"/>
</dbReference>
<dbReference type="PANTHER" id="PTHR40254">
    <property type="entry name" value="BLR0577 PROTEIN"/>
    <property type="match status" value="1"/>
</dbReference>
<sequence>MSTPSIAVVGVGPRGISVIERLAALRPSAPLTLHLIDDAPLGAGRIWDPEQTRVLCMNTLADRVTLFTEPGATVTAPVAEGPTLYEWIRLLRGERAELRPAAVRPWDEHPAPEDVRAAFAAEAAETLPWSHPSRALYGAYLRWCYDLALRRLPATVEVVEHRARAVALRAEDGADVIDLDHGPSVRADATVLALGWQVPRLDEEERRLARAAREHGLVWVRPDNPVEQNLDAVRPGEDVLVRGLGMGFFDVMALLTLGRGGRFENAPTRSGLRYVPSGREPRLVVGSRRGYPFLPKSDYGALPPAPRLRHLKEAIARLSPGAEPIDFREALKAVLRDAREADPSFDAERWARPLAGVSGAPTEVTERIAAGLAGDIRAAAAGEGNAAKAALWEISGARKPVSILGAEGRYTPESRPALREFMALGQMAGSGPPLFRSRQLLALIDAGLVTMMGEGTRVEAGEAFTMTSLSSTEPRSARVLIDAWMHKFDARASADPLAASLEGRWRPFQGSGSPETDAGTRALVNPGGGLDPRVCLIGIPTYAQMPDTTISPIPGSDALMLQETDRAACHALRVALGGKDT</sequence>
<dbReference type="STRING" id="1121365.GCA_000375365_00453"/>
<dbReference type="InterPro" id="IPR052189">
    <property type="entry name" value="L-asp_N-monooxygenase_NS-form"/>
</dbReference>
<organism evidence="2 3">
    <name type="scientific">Corynebacterium mastitidis</name>
    <dbReference type="NCBI Taxonomy" id="161890"/>
    <lineage>
        <taxon>Bacteria</taxon>
        <taxon>Bacillati</taxon>
        <taxon>Actinomycetota</taxon>
        <taxon>Actinomycetes</taxon>
        <taxon>Mycobacteriales</taxon>
        <taxon>Corynebacteriaceae</taxon>
        <taxon>Corynebacterium</taxon>
    </lineage>
</organism>
<feature type="domain" description="FAD-dependent urate hydroxylase HpyO/Asp monooxygenase CreE-like FAD/NAD(P)-binding" evidence="1">
    <location>
        <begin position="7"/>
        <end position="195"/>
    </location>
</feature>
<dbReference type="Pfam" id="PF13454">
    <property type="entry name" value="NAD_binding_9"/>
    <property type="match status" value="1"/>
</dbReference>
<dbReference type="OrthoDB" id="3653265at2"/>
<gene>
    <name evidence="2" type="ORF">CXB45_08500</name>
</gene>
<proteinExistence type="predicted"/>
<name>A0A2N0X639_9CORY</name>
<dbReference type="Proteomes" id="UP000233249">
    <property type="component" value="Unassembled WGS sequence"/>
</dbReference>
<dbReference type="InterPro" id="IPR038732">
    <property type="entry name" value="HpyO/CreE_NAD-binding"/>
</dbReference>
<accession>A0A2N0X639</accession>
<evidence type="ECO:0000259" key="1">
    <source>
        <dbReference type="Pfam" id="PF13454"/>
    </source>
</evidence>
<dbReference type="PANTHER" id="PTHR40254:SF1">
    <property type="entry name" value="BLR0577 PROTEIN"/>
    <property type="match status" value="1"/>
</dbReference>
<comment type="caution">
    <text evidence="2">The sequence shown here is derived from an EMBL/GenBank/DDBJ whole genome shotgun (WGS) entry which is preliminary data.</text>
</comment>
<evidence type="ECO:0000313" key="3">
    <source>
        <dbReference type="Proteomes" id="UP000233249"/>
    </source>
</evidence>
<evidence type="ECO:0000313" key="2">
    <source>
        <dbReference type="EMBL" id="PKF68173.1"/>
    </source>
</evidence>
<protein>
    <submittedName>
        <fullName evidence="2">Exopolyphosphatase</fullName>
    </submittedName>
</protein>